<gene>
    <name evidence="5" type="ORF">BKA02_000861</name>
</gene>
<keyword evidence="2" id="KW-0472">Membrane</keyword>
<feature type="domain" description="Htaa" evidence="4">
    <location>
        <begin position="59"/>
        <end position="220"/>
    </location>
</feature>
<evidence type="ECO:0000259" key="4">
    <source>
        <dbReference type="Pfam" id="PF04213"/>
    </source>
</evidence>
<feature type="compositionally biased region" description="Low complexity" evidence="1">
    <location>
        <begin position="295"/>
        <end position="310"/>
    </location>
</feature>
<dbReference type="PROSITE" id="PS51318">
    <property type="entry name" value="TAT"/>
    <property type="match status" value="1"/>
</dbReference>
<feature type="chain" id="PRO_5030537121" description="Htaa domain-containing protein" evidence="3">
    <location>
        <begin position="50"/>
        <end position="310"/>
    </location>
</feature>
<feature type="signal peptide" evidence="3">
    <location>
        <begin position="1"/>
        <end position="49"/>
    </location>
</feature>
<reference evidence="5 6" key="1">
    <citation type="submission" date="2020-07" db="EMBL/GenBank/DDBJ databases">
        <title>Sequencing the genomes of 1000 actinobacteria strains.</title>
        <authorList>
            <person name="Klenk H.-P."/>
        </authorList>
    </citation>
    <scope>NUCLEOTIDE SEQUENCE [LARGE SCALE GENOMIC DNA]</scope>
    <source>
        <strain evidence="5 6">DSM 22185</strain>
    </source>
</reference>
<dbReference type="EMBL" id="JACCBH010000001">
    <property type="protein sequence ID" value="NYD53806.1"/>
    <property type="molecule type" value="Genomic_DNA"/>
</dbReference>
<feature type="transmembrane region" description="Helical" evidence="2">
    <location>
        <begin position="263"/>
        <end position="285"/>
    </location>
</feature>
<dbReference type="RefSeq" id="WP_179431635.1">
    <property type="nucleotide sequence ID" value="NZ_BAABLC010000007.1"/>
</dbReference>
<organism evidence="5 6">
    <name type="scientific">Microbacterium pseudoresistens</name>
    <dbReference type="NCBI Taxonomy" id="640634"/>
    <lineage>
        <taxon>Bacteria</taxon>
        <taxon>Bacillati</taxon>
        <taxon>Actinomycetota</taxon>
        <taxon>Actinomycetes</taxon>
        <taxon>Micrococcales</taxon>
        <taxon>Microbacteriaceae</taxon>
        <taxon>Microbacterium</taxon>
    </lineage>
</organism>
<accession>A0A7Y9EU35</accession>
<dbReference type="AlphaFoldDB" id="A0A7Y9EU35"/>
<proteinExistence type="predicted"/>
<keyword evidence="3" id="KW-0732">Signal</keyword>
<feature type="region of interest" description="Disordered" evidence="1">
    <location>
        <begin position="289"/>
        <end position="310"/>
    </location>
</feature>
<dbReference type="InterPro" id="IPR007331">
    <property type="entry name" value="Htaa"/>
</dbReference>
<comment type="caution">
    <text evidence="5">The sequence shown here is derived from an EMBL/GenBank/DDBJ whole genome shotgun (WGS) entry which is preliminary data.</text>
</comment>
<dbReference type="Proteomes" id="UP000552045">
    <property type="component" value="Unassembled WGS sequence"/>
</dbReference>
<feature type="compositionally biased region" description="Low complexity" evidence="1">
    <location>
        <begin position="235"/>
        <end position="252"/>
    </location>
</feature>
<dbReference type="Pfam" id="PF04213">
    <property type="entry name" value="HtaA"/>
    <property type="match status" value="1"/>
</dbReference>
<evidence type="ECO:0000313" key="6">
    <source>
        <dbReference type="Proteomes" id="UP000552045"/>
    </source>
</evidence>
<keyword evidence="2" id="KW-0812">Transmembrane</keyword>
<keyword evidence="2" id="KW-1133">Transmembrane helix</keyword>
<evidence type="ECO:0000256" key="1">
    <source>
        <dbReference type="SAM" id="MobiDB-lite"/>
    </source>
</evidence>
<evidence type="ECO:0000256" key="3">
    <source>
        <dbReference type="SAM" id="SignalP"/>
    </source>
</evidence>
<protein>
    <recommendedName>
        <fullName evidence="4">Htaa domain-containing protein</fullName>
    </recommendedName>
</protein>
<keyword evidence="6" id="KW-1185">Reference proteome</keyword>
<dbReference type="InterPro" id="IPR006311">
    <property type="entry name" value="TAT_signal"/>
</dbReference>
<evidence type="ECO:0000256" key="2">
    <source>
        <dbReference type="SAM" id="Phobius"/>
    </source>
</evidence>
<feature type="region of interest" description="Disordered" evidence="1">
    <location>
        <begin position="227"/>
        <end position="259"/>
    </location>
</feature>
<evidence type="ECO:0000313" key="5">
    <source>
        <dbReference type="EMBL" id="NYD53806.1"/>
    </source>
</evidence>
<name>A0A7Y9EU35_9MICO</name>
<sequence>MRHPAHRAAVRDGGGEVAMSSRTLLSVLGLGALAAAAIAPLAPAAPAQAADGTVCTVSDGTLTWGFKESFRSYISGSIANGSWEAMDGATYETPVFTWSGAHGEIDAAGHGEISFTGSVLFTGHGGLLQTTIAEPVLVLDDAGAHLSLDITGVSMDDALAGGEVTPEVREGVPFAALELPALDWAAPQIAAVDIPATVTAEGFEAFGSYEAGTPLDPISIALTSTCETEKKPAEETTAPVDDTTDAAFDAPGADGGSADDGSWVPWAIGGAAVFIVAAGATALLVRRRGAGSGEASDAAHAPDDAPGGTA</sequence>